<dbReference type="AlphaFoldDB" id="A0A6A5VCG8"/>
<evidence type="ECO:0000313" key="1">
    <source>
        <dbReference type="EMBL" id="KAF1972716.1"/>
    </source>
</evidence>
<dbReference type="OrthoDB" id="5062850at2759"/>
<dbReference type="Proteomes" id="UP000800036">
    <property type="component" value="Unassembled WGS sequence"/>
</dbReference>
<feature type="non-terminal residue" evidence="1">
    <location>
        <position position="195"/>
    </location>
</feature>
<dbReference type="EMBL" id="ML976685">
    <property type="protein sequence ID" value="KAF1972716.1"/>
    <property type="molecule type" value="Genomic_DNA"/>
</dbReference>
<gene>
    <name evidence="1" type="ORF">BU23DRAFT_414040</name>
</gene>
<reference evidence="1" key="1">
    <citation type="journal article" date="2020" name="Stud. Mycol.">
        <title>101 Dothideomycetes genomes: a test case for predicting lifestyles and emergence of pathogens.</title>
        <authorList>
            <person name="Haridas S."/>
            <person name="Albert R."/>
            <person name="Binder M."/>
            <person name="Bloem J."/>
            <person name="Labutti K."/>
            <person name="Salamov A."/>
            <person name="Andreopoulos B."/>
            <person name="Baker S."/>
            <person name="Barry K."/>
            <person name="Bills G."/>
            <person name="Bluhm B."/>
            <person name="Cannon C."/>
            <person name="Castanera R."/>
            <person name="Culley D."/>
            <person name="Daum C."/>
            <person name="Ezra D."/>
            <person name="Gonzalez J."/>
            <person name="Henrissat B."/>
            <person name="Kuo A."/>
            <person name="Liang C."/>
            <person name="Lipzen A."/>
            <person name="Lutzoni F."/>
            <person name="Magnuson J."/>
            <person name="Mondo S."/>
            <person name="Nolan M."/>
            <person name="Ohm R."/>
            <person name="Pangilinan J."/>
            <person name="Park H.-J."/>
            <person name="Ramirez L."/>
            <person name="Alfaro M."/>
            <person name="Sun H."/>
            <person name="Tritt A."/>
            <person name="Yoshinaga Y."/>
            <person name="Zwiers L.-H."/>
            <person name="Turgeon B."/>
            <person name="Goodwin S."/>
            <person name="Spatafora J."/>
            <person name="Crous P."/>
            <person name="Grigoriev I."/>
        </authorList>
    </citation>
    <scope>NUCLEOTIDE SEQUENCE</scope>
    <source>
        <strain evidence="1">CBS 107.79</strain>
    </source>
</reference>
<accession>A0A6A5VCG8</accession>
<name>A0A6A5VCG8_9PLEO</name>
<evidence type="ECO:0000313" key="2">
    <source>
        <dbReference type="Proteomes" id="UP000800036"/>
    </source>
</evidence>
<feature type="non-terminal residue" evidence="1">
    <location>
        <position position="1"/>
    </location>
</feature>
<proteinExistence type="predicted"/>
<keyword evidence="2" id="KW-1185">Reference proteome</keyword>
<protein>
    <submittedName>
        <fullName evidence="1">Uncharacterized protein</fullName>
    </submittedName>
</protein>
<sequence length="195" mass="22301">VILVEDGVAISHPECHGQGFIPLCRENNHLKVERKVNLWRNIFVLGSPKFMFILDRPIYTSDVSNSISSWIEEASILPSTGMPIDSFRLVLDGNPAFDASTYIVQTLHRDAAWQVAMEKCLHRGLLARRIYKRSKFDEFPRVVQGRSVVSSNFELGELWDAESIVLQYKDRPFAIWESEWGSQLPRAYLCPPPLP</sequence>
<organism evidence="1 2">
    <name type="scientific">Bimuria novae-zelandiae CBS 107.79</name>
    <dbReference type="NCBI Taxonomy" id="1447943"/>
    <lineage>
        <taxon>Eukaryota</taxon>
        <taxon>Fungi</taxon>
        <taxon>Dikarya</taxon>
        <taxon>Ascomycota</taxon>
        <taxon>Pezizomycotina</taxon>
        <taxon>Dothideomycetes</taxon>
        <taxon>Pleosporomycetidae</taxon>
        <taxon>Pleosporales</taxon>
        <taxon>Massarineae</taxon>
        <taxon>Didymosphaeriaceae</taxon>
        <taxon>Bimuria</taxon>
    </lineage>
</organism>